<protein>
    <submittedName>
        <fullName evidence="1">Uncharacterized protein</fullName>
    </submittedName>
</protein>
<accession>A0A3M7S6K0</accession>
<organism evidence="1 2">
    <name type="scientific">Brachionus plicatilis</name>
    <name type="common">Marine rotifer</name>
    <name type="synonym">Brachionus muelleri</name>
    <dbReference type="NCBI Taxonomy" id="10195"/>
    <lineage>
        <taxon>Eukaryota</taxon>
        <taxon>Metazoa</taxon>
        <taxon>Spiralia</taxon>
        <taxon>Gnathifera</taxon>
        <taxon>Rotifera</taxon>
        <taxon>Eurotatoria</taxon>
        <taxon>Monogononta</taxon>
        <taxon>Pseudotrocha</taxon>
        <taxon>Ploima</taxon>
        <taxon>Brachionidae</taxon>
        <taxon>Brachionus</taxon>
    </lineage>
</organism>
<evidence type="ECO:0000313" key="1">
    <source>
        <dbReference type="EMBL" id="RNA31238.1"/>
    </source>
</evidence>
<keyword evidence="2" id="KW-1185">Reference proteome</keyword>
<name>A0A3M7S6K0_BRAPC</name>
<dbReference type="AlphaFoldDB" id="A0A3M7S6K0"/>
<comment type="caution">
    <text evidence="1">The sequence shown here is derived from an EMBL/GenBank/DDBJ whole genome shotgun (WGS) entry which is preliminary data.</text>
</comment>
<dbReference type="EMBL" id="REGN01001966">
    <property type="protein sequence ID" value="RNA31238.1"/>
    <property type="molecule type" value="Genomic_DNA"/>
</dbReference>
<reference evidence="1 2" key="1">
    <citation type="journal article" date="2018" name="Sci. Rep.">
        <title>Genomic signatures of local adaptation to the degree of environmental predictability in rotifers.</title>
        <authorList>
            <person name="Franch-Gras L."/>
            <person name="Hahn C."/>
            <person name="Garcia-Roger E.M."/>
            <person name="Carmona M.J."/>
            <person name="Serra M."/>
            <person name="Gomez A."/>
        </authorList>
    </citation>
    <scope>NUCLEOTIDE SEQUENCE [LARGE SCALE GENOMIC DNA]</scope>
    <source>
        <strain evidence="1">HYR1</strain>
    </source>
</reference>
<feature type="non-terminal residue" evidence="1">
    <location>
        <position position="89"/>
    </location>
</feature>
<evidence type="ECO:0000313" key="2">
    <source>
        <dbReference type="Proteomes" id="UP000276133"/>
    </source>
</evidence>
<gene>
    <name evidence="1" type="ORF">BpHYR1_039966</name>
</gene>
<proteinExistence type="predicted"/>
<dbReference type="Proteomes" id="UP000276133">
    <property type="component" value="Unassembled WGS sequence"/>
</dbReference>
<sequence length="89" mass="10510">MGPIKLDNHEFYNLDKEKLLKELEISINENKISSNSHIRHSIQLGMTFKEKKCKLRLENIKDGLQRTSCWNPSKVRMIMVLLIKPILIY</sequence>